<dbReference type="PROSITE" id="PS51295">
    <property type="entry name" value="CRM"/>
    <property type="match status" value="1"/>
</dbReference>
<evidence type="ECO:0000256" key="7">
    <source>
        <dbReference type="PIRSR" id="PIRSR609118-1"/>
    </source>
</evidence>
<dbReference type="PRINTS" id="PR01814">
    <property type="entry name" value="ANNEXINPLANT"/>
</dbReference>
<dbReference type="SUPFAM" id="SSF47874">
    <property type="entry name" value="Annexin"/>
    <property type="match status" value="1"/>
</dbReference>
<dbReference type="InterPro" id="IPR012677">
    <property type="entry name" value="Nucleotide-bd_a/b_plait_sf"/>
</dbReference>
<feature type="domain" description="RRM" evidence="9">
    <location>
        <begin position="277"/>
        <end position="331"/>
    </location>
</feature>
<dbReference type="GO" id="GO:0006950">
    <property type="term" value="P:response to stress"/>
    <property type="evidence" value="ECO:0007669"/>
    <property type="project" value="UniProtKB-ARBA"/>
</dbReference>
<evidence type="ECO:0000256" key="1">
    <source>
        <dbReference type="ARBA" id="ARBA00022723"/>
    </source>
</evidence>
<keyword evidence="1 7" id="KW-0479">Metal-binding</keyword>
<comment type="caution">
    <text evidence="11">The sequence shown here is derived from an EMBL/GenBank/DDBJ whole genome shotgun (WGS) entry which is preliminary data.</text>
</comment>
<dbReference type="PROSITE" id="PS50102">
    <property type="entry name" value="RRM"/>
    <property type="match status" value="1"/>
</dbReference>
<evidence type="ECO:0000256" key="4">
    <source>
        <dbReference type="ARBA" id="ARBA00022884"/>
    </source>
</evidence>
<dbReference type="Gene3D" id="1.10.220.10">
    <property type="entry name" value="Annexin"/>
    <property type="match status" value="3"/>
</dbReference>
<evidence type="ECO:0000259" key="9">
    <source>
        <dbReference type="PROSITE" id="PS50102"/>
    </source>
</evidence>
<evidence type="ECO:0000313" key="12">
    <source>
        <dbReference type="Proteomes" id="UP000237347"/>
    </source>
</evidence>
<dbReference type="InterPro" id="IPR040286">
    <property type="entry name" value="At3g25440-like"/>
</dbReference>
<dbReference type="GO" id="GO:0005509">
    <property type="term" value="F:calcium ion binding"/>
    <property type="evidence" value="ECO:0007669"/>
    <property type="project" value="InterPro"/>
</dbReference>
<dbReference type="InterPro" id="IPR001890">
    <property type="entry name" value="RNA-binding_CRM"/>
</dbReference>
<evidence type="ECO:0000313" key="11">
    <source>
        <dbReference type="EMBL" id="KAK7852373.1"/>
    </source>
</evidence>
<keyword evidence="4 8" id="KW-0694">RNA-binding</keyword>
<dbReference type="GO" id="GO:0003723">
    <property type="term" value="F:RNA binding"/>
    <property type="evidence" value="ECO:0007669"/>
    <property type="project" value="UniProtKB-UniRule"/>
</dbReference>
<dbReference type="Gene3D" id="3.30.70.330">
    <property type="match status" value="1"/>
</dbReference>
<dbReference type="InterPro" id="IPR035920">
    <property type="entry name" value="YhbY-like_sf"/>
</dbReference>
<feature type="binding site" evidence="7">
    <location>
        <position position="606"/>
    </location>
    <ligand>
        <name>Ca(2+)</name>
        <dbReference type="ChEBI" id="CHEBI:29108"/>
        <label>1</label>
    </ligand>
</feature>
<dbReference type="InterPro" id="IPR000504">
    <property type="entry name" value="RRM_dom"/>
</dbReference>
<feature type="binding site" evidence="7">
    <location>
        <position position="564"/>
    </location>
    <ligand>
        <name>Ca(2+)</name>
        <dbReference type="ChEBI" id="CHEBI:29108"/>
        <label>1</label>
    </ligand>
</feature>
<gene>
    <name evidence="11" type="ORF">CFP56_039118</name>
</gene>
<dbReference type="InterPro" id="IPR009118">
    <property type="entry name" value="AnnexinD_plant"/>
</dbReference>
<dbReference type="Pfam" id="PF00191">
    <property type="entry name" value="Annexin"/>
    <property type="match status" value="3"/>
</dbReference>
<evidence type="ECO:0000256" key="5">
    <source>
        <dbReference type="ARBA" id="ARBA00023216"/>
    </source>
</evidence>
<name>A0AAW0LPF9_QUESU</name>
<dbReference type="Pfam" id="PF01985">
    <property type="entry name" value="CRS1_YhbY"/>
    <property type="match status" value="1"/>
</dbReference>
<evidence type="ECO:0000256" key="6">
    <source>
        <dbReference type="ARBA" id="ARBA00023302"/>
    </source>
</evidence>
<dbReference type="PRINTS" id="PR00196">
    <property type="entry name" value="ANNEXIN"/>
</dbReference>
<accession>A0AAW0LPF9</accession>
<dbReference type="Gene3D" id="3.30.110.60">
    <property type="entry name" value="YhbY-like"/>
    <property type="match status" value="1"/>
</dbReference>
<sequence length="629" mass="72220">MRSYSAVRPLLEAKRISSPLEFSLVQRLNMLDVHVIRNWIPARYMSKESFELKTENDVVRFSMGRVVDNNGSQTKGRVKTKRVKMSKKAKLNELRFYRLKAKKKMTSPNPEVRIRYKLEKAKRKEVWLIEKLRKFEVPKAPAETYDPEILTEEERHYLKRTGEKKKNYVPVGRRGVFGGVVLNMHLHWKKHETVKVICKPCKPGQIHEYAEELTRLSKGIVIDIKADNTIIFYRGKNYVQPQVMSPLDTLSKDKQNFLLNLATLGAGERHHDDGPDYTIFVGNLAANVTDYTLQETFKIIYTSVKGAKVVTNSDRATGHSKGYGFVWFGDKGNGAINYQRLVEMFVYRNSHEFKFICQTYSALYGQNVLHVFSNIQRNNPFARAAYLRMIEPRERDAEILRNSLFGNGSSVSLNTLIEIACSRPSSELQCIKQAYRSRYNSDLEQDVTTKINSGFKEILMAVLKSCRNYGGKVDMSMAMCDAKTLYEAVESGRSVDQKTIISLLSQRNSGQVKAILLSYKQLYGNEFSKSMKQSKCGQFGKELRIVIRCIQNPERFFAKQLRMKNADAREILIRIVITRSEIDIKEINRAFATKTGSSLENLVRREFNNNKDKTNDIVAGILVGLVNRN</sequence>
<keyword evidence="6" id="KW-0111">Calcium/phospholipid-binding</keyword>
<protein>
    <submittedName>
        <fullName evidence="11">Crm domain-containing protein</fullName>
    </submittedName>
</protein>
<dbReference type="InterPro" id="IPR037104">
    <property type="entry name" value="Annexin_sf"/>
</dbReference>
<evidence type="ECO:0000256" key="8">
    <source>
        <dbReference type="PROSITE-ProRule" id="PRU00626"/>
    </source>
</evidence>
<dbReference type="EMBL" id="PKMF04000076">
    <property type="protein sequence ID" value="KAK7852373.1"/>
    <property type="molecule type" value="Genomic_DNA"/>
</dbReference>
<dbReference type="SMART" id="SM00335">
    <property type="entry name" value="ANX"/>
    <property type="match status" value="2"/>
</dbReference>
<evidence type="ECO:0000259" key="10">
    <source>
        <dbReference type="PROSITE" id="PS51295"/>
    </source>
</evidence>
<proteinExistence type="predicted"/>
<dbReference type="SUPFAM" id="SSF54928">
    <property type="entry name" value="RNA-binding domain, RBD"/>
    <property type="match status" value="1"/>
</dbReference>
<dbReference type="SUPFAM" id="SSF75471">
    <property type="entry name" value="YhbY-like"/>
    <property type="match status" value="1"/>
</dbReference>
<dbReference type="Pfam" id="PF00076">
    <property type="entry name" value="RRM_1"/>
    <property type="match status" value="1"/>
</dbReference>
<keyword evidence="12" id="KW-1185">Reference proteome</keyword>
<dbReference type="InterPro" id="IPR001464">
    <property type="entry name" value="Annexin"/>
</dbReference>
<organism evidence="11 12">
    <name type="scientific">Quercus suber</name>
    <name type="common">Cork oak</name>
    <dbReference type="NCBI Taxonomy" id="58331"/>
    <lineage>
        <taxon>Eukaryota</taxon>
        <taxon>Viridiplantae</taxon>
        <taxon>Streptophyta</taxon>
        <taxon>Embryophyta</taxon>
        <taxon>Tracheophyta</taxon>
        <taxon>Spermatophyta</taxon>
        <taxon>Magnoliopsida</taxon>
        <taxon>eudicotyledons</taxon>
        <taxon>Gunneridae</taxon>
        <taxon>Pentapetalae</taxon>
        <taxon>rosids</taxon>
        <taxon>fabids</taxon>
        <taxon>Fagales</taxon>
        <taxon>Fagaceae</taxon>
        <taxon>Quercus</taxon>
    </lineage>
</organism>
<dbReference type="PANTHER" id="PTHR31426:SF3">
    <property type="entry name" value="OS06G0304500 PROTEIN"/>
    <property type="match status" value="1"/>
</dbReference>
<feature type="domain" description="CRM" evidence="10">
    <location>
        <begin position="148"/>
        <end position="245"/>
    </location>
</feature>
<dbReference type="InterPro" id="IPR018502">
    <property type="entry name" value="Annexin_repeat"/>
</dbReference>
<dbReference type="PANTHER" id="PTHR31426">
    <property type="entry name" value="GROUP II INTRON SPLICING FACTOR CRS1-LIKE"/>
    <property type="match status" value="1"/>
</dbReference>
<keyword evidence="5" id="KW-0041">Annexin</keyword>
<keyword evidence="3 7" id="KW-0106">Calcium</keyword>
<dbReference type="InterPro" id="IPR035979">
    <property type="entry name" value="RBD_domain_sf"/>
</dbReference>
<dbReference type="GO" id="GO:0005544">
    <property type="term" value="F:calcium-dependent phospholipid binding"/>
    <property type="evidence" value="ECO:0007669"/>
    <property type="project" value="UniProtKB-KW"/>
</dbReference>
<keyword evidence="2" id="KW-0677">Repeat</keyword>
<evidence type="ECO:0000256" key="3">
    <source>
        <dbReference type="ARBA" id="ARBA00022837"/>
    </source>
</evidence>
<dbReference type="AlphaFoldDB" id="A0AAW0LPF9"/>
<reference evidence="11 12" key="1">
    <citation type="journal article" date="2018" name="Sci. Data">
        <title>The draft genome sequence of cork oak.</title>
        <authorList>
            <person name="Ramos A.M."/>
            <person name="Usie A."/>
            <person name="Barbosa P."/>
            <person name="Barros P.M."/>
            <person name="Capote T."/>
            <person name="Chaves I."/>
            <person name="Simoes F."/>
            <person name="Abreu I."/>
            <person name="Carrasquinho I."/>
            <person name="Faro C."/>
            <person name="Guimaraes J.B."/>
            <person name="Mendonca D."/>
            <person name="Nobrega F."/>
            <person name="Rodrigues L."/>
            <person name="Saibo N.J.M."/>
            <person name="Varela M.C."/>
            <person name="Egas C."/>
            <person name="Matos J."/>
            <person name="Miguel C.M."/>
            <person name="Oliveira M.M."/>
            <person name="Ricardo C.P."/>
            <person name="Goncalves S."/>
        </authorList>
    </citation>
    <scope>NUCLEOTIDE SEQUENCE [LARGE SCALE GENOMIC DNA]</scope>
    <source>
        <strain evidence="12">cv. HL8</strain>
    </source>
</reference>
<evidence type="ECO:0000256" key="2">
    <source>
        <dbReference type="ARBA" id="ARBA00022737"/>
    </source>
</evidence>
<dbReference type="PROSITE" id="PS51897">
    <property type="entry name" value="ANNEXIN_2"/>
    <property type="match status" value="1"/>
</dbReference>
<dbReference type="SMART" id="SM01103">
    <property type="entry name" value="CRS1_YhbY"/>
    <property type="match status" value="1"/>
</dbReference>
<dbReference type="Proteomes" id="UP000237347">
    <property type="component" value="Unassembled WGS sequence"/>
</dbReference>